<protein>
    <submittedName>
        <fullName evidence="1">Uncharacterized protein</fullName>
    </submittedName>
</protein>
<dbReference type="AlphaFoldDB" id="A0A1V0UXW9"/>
<dbReference type="RefSeq" id="WP_036654090.1">
    <property type="nucleotide sequence ID" value="NZ_CP019794.1"/>
</dbReference>
<dbReference type="EMBL" id="CP020557">
    <property type="protein sequence ID" value="ARF70003.1"/>
    <property type="molecule type" value="Genomic_DNA"/>
</dbReference>
<organism evidence="1 2">
    <name type="scientific">Paenibacillus larvae subsp. pulvifaciens</name>
    <dbReference type="NCBI Taxonomy" id="1477"/>
    <lineage>
        <taxon>Bacteria</taxon>
        <taxon>Bacillati</taxon>
        <taxon>Bacillota</taxon>
        <taxon>Bacilli</taxon>
        <taxon>Bacillales</taxon>
        <taxon>Paenibacillaceae</taxon>
        <taxon>Paenibacillus</taxon>
    </lineage>
</organism>
<name>A0A1V0UXW9_9BACL</name>
<evidence type="ECO:0000313" key="2">
    <source>
        <dbReference type="Proteomes" id="UP000192727"/>
    </source>
</evidence>
<gene>
    <name evidence="1" type="ORF">B7C51_22380</name>
</gene>
<dbReference type="Proteomes" id="UP000192727">
    <property type="component" value="Chromosome"/>
</dbReference>
<sequence>MNETNMEMDEGRFTRLLFVDCILAFLYSLYTYVSIQITMESSGGIVLLAAGVFLFVSILYRIDPNLFRLRLYSFIRVITAAIVFYLSLKALL</sequence>
<reference evidence="1 2" key="1">
    <citation type="submission" date="2017-03" db="EMBL/GenBank/DDBJ databases">
        <title>Paenibacillus larvae genome sequencing.</title>
        <authorList>
            <person name="Dingman D.W."/>
        </authorList>
    </citation>
    <scope>NUCLEOTIDE SEQUENCE [LARGE SCALE GENOMIC DNA]</scope>
    <source>
        <strain evidence="1 2">SAG 10367</strain>
    </source>
</reference>
<evidence type="ECO:0000313" key="1">
    <source>
        <dbReference type="EMBL" id="ARF70003.1"/>
    </source>
</evidence>
<proteinExistence type="predicted"/>
<dbReference type="GeneID" id="64219289"/>
<accession>A0A1V0UXW9</accession>